<dbReference type="STRING" id="5454.A0A162XCP8"/>
<evidence type="ECO:0000256" key="1">
    <source>
        <dbReference type="SAM" id="MobiDB-lite"/>
    </source>
</evidence>
<accession>A0A162XCP8</accession>
<dbReference type="Gene3D" id="3.10.129.10">
    <property type="entry name" value="Hotdog Thioesterase"/>
    <property type="match status" value="1"/>
</dbReference>
<evidence type="ECO:0000313" key="3">
    <source>
        <dbReference type="Proteomes" id="UP000076837"/>
    </source>
</evidence>
<feature type="compositionally biased region" description="Basic and acidic residues" evidence="1">
    <location>
        <begin position="417"/>
        <end position="435"/>
    </location>
</feature>
<dbReference type="PANTHER" id="PTHR28152:SF1">
    <property type="entry name" value="HYDROXYACYL-THIOESTER DEHYDRATASE TYPE 2, MITOCHONDRIAL"/>
    <property type="match status" value="1"/>
</dbReference>
<feature type="region of interest" description="Disordered" evidence="1">
    <location>
        <begin position="395"/>
        <end position="438"/>
    </location>
</feature>
<dbReference type="OrthoDB" id="3257538at2759"/>
<dbReference type="Proteomes" id="UP000076837">
    <property type="component" value="Unassembled WGS sequence"/>
</dbReference>
<evidence type="ECO:0000313" key="2">
    <source>
        <dbReference type="EMBL" id="KZM19471.1"/>
    </source>
</evidence>
<dbReference type="InterPro" id="IPR029069">
    <property type="entry name" value="HotDog_dom_sf"/>
</dbReference>
<gene>
    <name evidence="2" type="ORF">ST47_g9391</name>
</gene>
<keyword evidence="3" id="KW-1185">Reference proteome</keyword>
<organism evidence="2 3">
    <name type="scientific">Didymella rabiei</name>
    <name type="common">Chickpea ascochyta blight fungus</name>
    <name type="synonym">Mycosphaerella rabiei</name>
    <dbReference type="NCBI Taxonomy" id="5454"/>
    <lineage>
        <taxon>Eukaryota</taxon>
        <taxon>Fungi</taxon>
        <taxon>Dikarya</taxon>
        <taxon>Ascomycota</taxon>
        <taxon>Pezizomycotina</taxon>
        <taxon>Dothideomycetes</taxon>
        <taxon>Pleosporomycetidae</taxon>
        <taxon>Pleosporales</taxon>
        <taxon>Pleosporineae</taxon>
        <taxon>Didymellaceae</taxon>
        <taxon>Ascochyta</taxon>
    </lineage>
</organism>
<dbReference type="SUPFAM" id="SSF54637">
    <property type="entry name" value="Thioesterase/thiol ester dehydrase-isomerase"/>
    <property type="match status" value="1"/>
</dbReference>
<name>A0A162XCP8_DIDRA</name>
<dbReference type="InterPro" id="IPR052741">
    <property type="entry name" value="Mitochondrial_HTD2"/>
</dbReference>
<dbReference type="AlphaFoldDB" id="A0A162XCP8"/>
<feature type="compositionally biased region" description="Polar residues" evidence="1">
    <location>
        <begin position="398"/>
        <end position="416"/>
    </location>
</feature>
<protein>
    <submittedName>
        <fullName evidence="2">Uncharacterized protein</fullName>
    </submittedName>
</protein>
<proteinExistence type="predicted"/>
<reference evidence="2 3" key="1">
    <citation type="journal article" date="2016" name="Sci. Rep.">
        <title>Draft genome sequencing and secretome analysis of fungal phytopathogen Ascochyta rabiei provides insight into the necrotrophic effector repertoire.</title>
        <authorList>
            <person name="Verma S."/>
            <person name="Gazara R.K."/>
            <person name="Nizam S."/>
            <person name="Parween S."/>
            <person name="Chattopadhyay D."/>
            <person name="Verma P.K."/>
        </authorList>
    </citation>
    <scope>NUCLEOTIDE SEQUENCE [LARGE SCALE GENOMIC DNA]</scope>
    <source>
        <strain evidence="2 3">ArDII</strain>
    </source>
</reference>
<sequence length="467" mass="52415">MSQRIASTSTRRTVWRQRGARYYSSQATNDPEWFQQLRAGLLSRSPICQHEDLDYIHHMQLCTTLGGFVPRIHKGESVAHTRSPVAHLLTRFNLQVPSAKLLPDGTDPLHSPGEPWVRRMWAGGAVQVNPSVSAGTDTLGFRSKVACVERIKDVRLQGENDTTNIFVTIERRFALFNRLADRARSPSAELDAKTNLVQQVHSGVEWGDALMKEERNLVFLKAKTDIELTADQTHTTRYLKSPTNPDFTHTLTPTRSLLFRYSALTFNAHLIHLDPTYARKIEGHRNLLVHGPLTLTLMLQTLTKHLQSQVDAKTETVESISYRNLAPLYCDEEMRICVKRKTRAGAGNAWDVWIEGPAGGMAVKATMHTVNRGEQNTTTERAATPLPDVEPVAAQARASVSNALDQEDPSTGQTCRLSREKLRKDSRNHHPDLARSQRKVRALRTLSYLYSAPSPLSVRSSPPTRVE</sequence>
<dbReference type="GO" id="GO:0005739">
    <property type="term" value="C:mitochondrion"/>
    <property type="evidence" value="ECO:0007669"/>
    <property type="project" value="TreeGrafter"/>
</dbReference>
<comment type="caution">
    <text evidence="2">The sequence shown here is derived from an EMBL/GenBank/DDBJ whole genome shotgun (WGS) entry which is preliminary data.</text>
</comment>
<dbReference type="GO" id="GO:0019171">
    <property type="term" value="F:(3R)-hydroxyacyl-[acyl-carrier-protein] dehydratase activity"/>
    <property type="evidence" value="ECO:0007669"/>
    <property type="project" value="TreeGrafter"/>
</dbReference>
<dbReference type="PANTHER" id="PTHR28152">
    <property type="entry name" value="HYDROXYACYL-THIOESTER DEHYDRATASE TYPE 2, MITOCHONDRIAL"/>
    <property type="match status" value="1"/>
</dbReference>
<dbReference type="EMBL" id="JYNV01000291">
    <property type="protein sequence ID" value="KZM19471.1"/>
    <property type="molecule type" value="Genomic_DNA"/>
</dbReference>